<dbReference type="InterPro" id="IPR007138">
    <property type="entry name" value="ABM_dom"/>
</dbReference>
<evidence type="ECO:0000259" key="1">
    <source>
        <dbReference type="PROSITE" id="PS51725"/>
    </source>
</evidence>
<evidence type="ECO:0000313" key="2">
    <source>
        <dbReference type="EMBL" id="QUJ75995.1"/>
    </source>
</evidence>
<evidence type="ECO:0000313" key="3">
    <source>
        <dbReference type="Proteomes" id="UP000683291"/>
    </source>
</evidence>
<dbReference type="GO" id="GO:0005829">
    <property type="term" value="C:cytosol"/>
    <property type="evidence" value="ECO:0007669"/>
    <property type="project" value="TreeGrafter"/>
</dbReference>
<dbReference type="PANTHER" id="PTHR33336:SF1">
    <property type="entry name" value="(4S)-4-HYDROXY-5-PHOSPHONOOXYPENTANE-2,3-DIONE ISOMERASE"/>
    <property type="match status" value="1"/>
</dbReference>
<dbReference type="PANTHER" id="PTHR33336">
    <property type="entry name" value="QUINOL MONOOXYGENASE YGIN-RELATED"/>
    <property type="match status" value="1"/>
</dbReference>
<dbReference type="GO" id="GO:0004497">
    <property type="term" value="F:monooxygenase activity"/>
    <property type="evidence" value="ECO:0007669"/>
    <property type="project" value="UniProtKB-KW"/>
</dbReference>
<gene>
    <name evidence="2" type="ORF">KDD17_13840</name>
</gene>
<dbReference type="Gene3D" id="3.30.70.100">
    <property type="match status" value="1"/>
</dbReference>
<dbReference type="InterPro" id="IPR011008">
    <property type="entry name" value="Dimeric_a/b-barrel"/>
</dbReference>
<dbReference type="Pfam" id="PF03992">
    <property type="entry name" value="ABM"/>
    <property type="match status" value="1"/>
</dbReference>
<reference evidence="2" key="1">
    <citation type="submission" date="2021-04" db="EMBL/GenBank/DDBJ databases">
        <title>Complete genome sequence for Sulfitobacter sp. strain JK7-1.</title>
        <authorList>
            <person name="Park S.-J."/>
        </authorList>
    </citation>
    <scope>NUCLEOTIDE SEQUENCE</scope>
    <source>
        <strain evidence="2">JK7-1</strain>
    </source>
</reference>
<dbReference type="KEGG" id="sual:KDD17_13840"/>
<keyword evidence="2" id="KW-0503">Monooxygenase</keyword>
<organism evidence="2 3">
    <name type="scientific">Sulfitobacter albidus</name>
    <dbReference type="NCBI Taxonomy" id="2829501"/>
    <lineage>
        <taxon>Bacteria</taxon>
        <taxon>Pseudomonadati</taxon>
        <taxon>Pseudomonadota</taxon>
        <taxon>Alphaproteobacteria</taxon>
        <taxon>Rhodobacterales</taxon>
        <taxon>Roseobacteraceae</taxon>
        <taxon>Sulfitobacter</taxon>
    </lineage>
</organism>
<dbReference type="Proteomes" id="UP000683291">
    <property type="component" value="Chromosome 1"/>
</dbReference>
<dbReference type="AlphaFoldDB" id="A0A975PM93"/>
<accession>A0A975PM93</accession>
<dbReference type="InterPro" id="IPR050744">
    <property type="entry name" value="AI-2_Isomerase_LsrG"/>
</dbReference>
<protein>
    <submittedName>
        <fullName evidence="2">Antibiotic biosynthesis monooxygenase</fullName>
    </submittedName>
</protein>
<dbReference type="EMBL" id="CP073581">
    <property type="protein sequence ID" value="QUJ75995.1"/>
    <property type="molecule type" value="Genomic_DNA"/>
</dbReference>
<keyword evidence="2" id="KW-0560">Oxidoreductase</keyword>
<feature type="domain" description="ABM" evidence="1">
    <location>
        <begin position="2"/>
        <end position="91"/>
    </location>
</feature>
<dbReference type="RefSeq" id="WP_212704193.1">
    <property type="nucleotide sequence ID" value="NZ_CP073581.1"/>
</dbReference>
<sequence>MFAVVVSLEVKPGTMATFLPAMTENARLSLACEPGCHRFDVCTDSARPDEVFLYELYTDRAAFDAHLETAHFRAFDAKSGAWIVAKDVRTFDGVNA</sequence>
<proteinExistence type="predicted"/>
<keyword evidence="3" id="KW-1185">Reference proteome</keyword>
<name>A0A975PM93_9RHOB</name>
<dbReference type="SUPFAM" id="SSF54909">
    <property type="entry name" value="Dimeric alpha+beta barrel"/>
    <property type="match status" value="1"/>
</dbReference>
<dbReference type="PROSITE" id="PS51725">
    <property type="entry name" value="ABM"/>
    <property type="match status" value="1"/>
</dbReference>